<keyword evidence="2" id="KW-0493">Microtubule</keyword>
<keyword evidence="6" id="KW-0206">Cytoskeleton</keyword>
<dbReference type="Proteomes" id="UP000037510">
    <property type="component" value="Unassembled WGS sequence"/>
</dbReference>
<keyword evidence="3 7" id="KW-0547">Nucleotide-binding</keyword>
<name>A0A0L7L713_OPEBR</name>
<accession>A0A0L7L713</accession>
<reference evidence="10 11" key="1">
    <citation type="journal article" date="2015" name="Genome Biol. Evol.">
        <title>The genome of winter moth (Operophtera brumata) provides a genomic perspective on sexual dimorphism and phenology.</title>
        <authorList>
            <person name="Derks M.F."/>
            <person name="Smit S."/>
            <person name="Salis L."/>
            <person name="Schijlen E."/>
            <person name="Bossers A."/>
            <person name="Mateman C."/>
            <person name="Pijl A.S."/>
            <person name="de Ridder D."/>
            <person name="Groenen M.A."/>
            <person name="Visser M.E."/>
            <person name="Megens H.J."/>
        </authorList>
    </citation>
    <scope>NUCLEOTIDE SEQUENCE [LARGE SCALE GENOMIC DNA]</scope>
    <source>
        <strain evidence="10">WM2013NL</strain>
        <tissue evidence="10">Head and thorax</tissue>
    </source>
</reference>
<dbReference type="SMART" id="SM00129">
    <property type="entry name" value="KISc"/>
    <property type="match status" value="1"/>
</dbReference>
<evidence type="ECO:0000256" key="6">
    <source>
        <dbReference type="ARBA" id="ARBA00023212"/>
    </source>
</evidence>
<comment type="similarity">
    <text evidence="7">Belongs to the TRAFAC class myosin-kinesin ATPase superfamily. Kinesin family.</text>
</comment>
<dbReference type="GO" id="GO:0005871">
    <property type="term" value="C:kinesin complex"/>
    <property type="evidence" value="ECO:0007669"/>
    <property type="project" value="TreeGrafter"/>
</dbReference>
<dbReference type="InterPro" id="IPR036961">
    <property type="entry name" value="Kinesin_motor_dom_sf"/>
</dbReference>
<dbReference type="Gene3D" id="3.40.850.10">
    <property type="entry name" value="Kinesin motor domain"/>
    <property type="match status" value="2"/>
</dbReference>
<evidence type="ECO:0000313" key="11">
    <source>
        <dbReference type="Proteomes" id="UP000037510"/>
    </source>
</evidence>
<proteinExistence type="inferred from homology"/>
<dbReference type="InterPro" id="IPR027417">
    <property type="entry name" value="P-loop_NTPase"/>
</dbReference>
<feature type="domain" description="Kinesin motor" evidence="9">
    <location>
        <begin position="56"/>
        <end position="297"/>
    </location>
</feature>
<comment type="caution">
    <text evidence="10">The sequence shown here is derived from an EMBL/GenBank/DDBJ whole genome shotgun (WGS) entry which is preliminary data.</text>
</comment>
<dbReference type="InterPro" id="IPR001752">
    <property type="entry name" value="Kinesin_motor_dom"/>
</dbReference>
<feature type="compositionally biased region" description="Basic and acidic residues" evidence="8">
    <location>
        <begin position="1"/>
        <end position="15"/>
    </location>
</feature>
<dbReference type="SUPFAM" id="SSF52540">
    <property type="entry name" value="P-loop containing nucleoside triphosphate hydrolases"/>
    <property type="match status" value="1"/>
</dbReference>
<evidence type="ECO:0000256" key="5">
    <source>
        <dbReference type="ARBA" id="ARBA00023175"/>
    </source>
</evidence>
<dbReference type="GO" id="GO:0008017">
    <property type="term" value="F:microtubule binding"/>
    <property type="evidence" value="ECO:0007669"/>
    <property type="project" value="InterPro"/>
</dbReference>
<evidence type="ECO:0000259" key="9">
    <source>
        <dbReference type="PROSITE" id="PS50067"/>
    </source>
</evidence>
<dbReference type="EMBL" id="JTDY01002609">
    <property type="protein sequence ID" value="KOB71101.1"/>
    <property type="molecule type" value="Genomic_DNA"/>
</dbReference>
<dbReference type="Pfam" id="PF00225">
    <property type="entry name" value="Kinesin"/>
    <property type="match status" value="2"/>
</dbReference>
<evidence type="ECO:0000256" key="1">
    <source>
        <dbReference type="ARBA" id="ARBA00004245"/>
    </source>
</evidence>
<feature type="binding site" evidence="7">
    <location>
        <begin position="183"/>
        <end position="190"/>
    </location>
    <ligand>
        <name>ATP</name>
        <dbReference type="ChEBI" id="CHEBI:30616"/>
    </ligand>
</feature>
<evidence type="ECO:0000256" key="8">
    <source>
        <dbReference type="SAM" id="MobiDB-lite"/>
    </source>
</evidence>
<dbReference type="GO" id="GO:0007018">
    <property type="term" value="P:microtubule-based movement"/>
    <property type="evidence" value="ECO:0007669"/>
    <property type="project" value="InterPro"/>
</dbReference>
<comment type="subcellular location">
    <subcellularLocation>
        <location evidence="1">Cytoplasm</location>
        <location evidence="1">Cytoskeleton</location>
    </subcellularLocation>
</comment>
<dbReference type="GO" id="GO:0005634">
    <property type="term" value="C:nucleus"/>
    <property type="evidence" value="ECO:0007669"/>
    <property type="project" value="TreeGrafter"/>
</dbReference>
<dbReference type="PANTHER" id="PTHR24115:SF1008">
    <property type="entry name" value="KINESIN-LIKE PROTEIN SUBITO"/>
    <property type="match status" value="1"/>
</dbReference>
<evidence type="ECO:0000256" key="7">
    <source>
        <dbReference type="PROSITE-ProRule" id="PRU00283"/>
    </source>
</evidence>
<dbReference type="AlphaFoldDB" id="A0A0L7L713"/>
<dbReference type="PRINTS" id="PR00380">
    <property type="entry name" value="KINESINHEAVY"/>
</dbReference>
<gene>
    <name evidence="10" type="ORF">OBRU01_14331</name>
</gene>
<dbReference type="PANTHER" id="PTHR24115">
    <property type="entry name" value="KINESIN-RELATED"/>
    <property type="match status" value="1"/>
</dbReference>
<keyword evidence="11" id="KW-1185">Reference proteome</keyword>
<dbReference type="STRING" id="104452.A0A0L7L713"/>
<feature type="region of interest" description="Disordered" evidence="8">
    <location>
        <begin position="1"/>
        <end position="33"/>
    </location>
</feature>
<evidence type="ECO:0000256" key="2">
    <source>
        <dbReference type="ARBA" id="ARBA00022701"/>
    </source>
</evidence>
<dbReference type="GO" id="GO:0005874">
    <property type="term" value="C:microtubule"/>
    <property type="evidence" value="ECO:0007669"/>
    <property type="project" value="UniProtKB-KW"/>
</dbReference>
<dbReference type="GO" id="GO:0016887">
    <property type="term" value="F:ATP hydrolysis activity"/>
    <property type="evidence" value="ECO:0007669"/>
    <property type="project" value="TreeGrafter"/>
</dbReference>
<organism evidence="10 11">
    <name type="scientific">Operophtera brumata</name>
    <name type="common">Winter moth</name>
    <name type="synonym">Phalaena brumata</name>
    <dbReference type="NCBI Taxonomy" id="104452"/>
    <lineage>
        <taxon>Eukaryota</taxon>
        <taxon>Metazoa</taxon>
        <taxon>Ecdysozoa</taxon>
        <taxon>Arthropoda</taxon>
        <taxon>Hexapoda</taxon>
        <taxon>Insecta</taxon>
        <taxon>Pterygota</taxon>
        <taxon>Neoptera</taxon>
        <taxon>Endopterygota</taxon>
        <taxon>Lepidoptera</taxon>
        <taxon>Glossata</taxon>
        <taxon>Ditrysia</taxon>
        <taxon>Geometroidea</taxon>
        <taxon>Geometridae</taxon>
        <taxon>Larentiinae</taxon>
        <taxon>Operophtera</taxon>
    </lineage>
</organism>
<keyword evidence="5 7" id="KW-0505">Motor protein</keyword>
<dbReference type="GO" id="GO:0003777">
    <property type="term" value="F:microtubule motor activity"/>
    <property type="evidence" value="ECO:0007669"/>
    <property type="project" value="InterPro"/>
</dbReference>
<evidence type="ECO:0000313" key="10">
    <source>
        <dbReference type="EMBL" id="KOB71101.1"/>
    </source>
</evidence>
<evidence type="ECO:0000256" key="3">
    <source>
        <dbReference type="ARBA" id="ARBA00022741"/>
    </source>
</evidence>
<dbReference type="InterPro" id="IPR027640">
    <property type="entry name" value="Kinesin-like_fam"/>
</dbReference>
<dbReference type="GO" id="GO:0005524">
    <property type="term" value="F:ATP binding"/>
    <property type="evidence" value="ECO:0007669"/>
    <property type="project" value="UniProtKB-UniRule"/>
</dbReference>
<keyword evidence="6" id="KW-0963">Cytoplasm</keyword>
<dbReference type="PROSITE" id="PS50067">
    <property type="entry name" value="KINESIN_MOTOR_2"/>
    <property type="match status" value="1"/>
</dbReference>
<protein>
    <submittedName>
        <fullName evidence="10">Kinesin-like protein 6</fullName>
    </submittedName>
</protein>
<evidence type="ECO:0000256" key="4">
    <source>
        <dbReference type="ARBA" id="ARBA00022840"/>
    </source>
</evidence>
<keyword evidence="4 7" id="KW-0067">ATP-binding</keyword>
<sequence>MEQRFSDNETSKRDIPSFIEPRPPLINNPFMRPRPEKGRNLLELFEEDSEFEEPELVQVYLRVKPCQAPNNLYELRSDKCLVTSLDTATATHGRRTQHNVSRMYKFSHIFNAKCSQKVSKHMYRTVTCNNTALRPHLAKISASAETSYYTLVDHAINEIFDRVVKENLKKLPDGHSFTLLAYGASGSGKTYTLMGTVNSPGLIPRSLEYVFKLVYASHQPIYKPTDGESEKLDCYQQEFELQGVTQAFVRTSVEAYDVMVAGKHNLVVAETGIHAQSSRSHCIFTITMLSETGECSC</sequence>